<proteinExistence type="inferred from homology"/>
<evidence type="ECO:0000256" key="9">
    <source>
        <dbReference type="ARBA" id="ARBA00022771"/>
    </source>
</evidence>
<accession>A0A0F7SQ56</accession>
<protein>
    <recommendedName>
        <fullName evidence="5 15">Non-structural maintenance of chromosomes element 1 homolog</fullName>
        <ecNumber evidence="4 15">2.3.2.27</ecNumber>
    </recommendedName>
</protein>
<dbReference type="GO" id="GO:0061630">
    <property type="term" value="F:ubiquitin protein ligase activity"/>
    <property type="evidence" value="ECO:0007669"/>
    <property type="project" value="UniProtKB-EC"/>
</dbReference>
<feature type="compositionally biased region" description="Acidic residues" evidence="16">
    <location>
        <begin position="389"/>
        <end position="404"/>
    </location>
</feature>
<evidence type="ECO:0000259" key="17">
    <source>
        <dbReference type="Pfam" id="PF08746"/>
    </source>
</evidence>
<feature type="region of interest" description="Disordered" evidence="16">
    <location>
        <begin position="40"/>
        <end position="62"/>
    </location>
</feature>
<dbReference type="Gene3D" id="1.10.10.10">
    <property type="entry name" value="Winged helix-like DNA-binding domain superfamily/Winged helix DNA-binding domain"/>
    <property type="match status" value="1"/>
</dbReference>
<keyword evidence="8 15" id="KW-0227">DNA damage</keyword>
<evidence type="ECO:0000256" key="6">
    <source>
        <dbReference type="ARBA" id="ARBA00022679"/>
    </source>
</evidence>
<name>A0A0F7SQ56_PHARH</name>
<keyword evidence="7 15" id="KW-0479">Metal-binding</keyword>
<dbReference type="InterPro" id="IPR013083">
    <property type="entry name" value="Znf_RING/FYVE/PHD"/>
</dbReference>
<comment type="subcellular location">
    <subcellularLocation>
        <location evidence="2 15">Nucleus</location>
    </subcellularLocation>
</comment>
<evidence type="ECO:0000256" key="13">
    <source>
        <dbReference type="ARBA" id="ARBA00023204"/>
    </source>
</evidence>
<evidence type="ECO:0000256" key="1">
    <source>
        <dbReference type="ARBA" id="ARBA00000900"/>
    </source>
</evidence>
<reference evidence="18" key="1">
    <citation type="submission" date="2014-08" db="EMBL/GenBank/DDBJ databases">
        <authorList>
            <person name="Sharma Rahul"/>
            <person name="Thines Marco"/>
        </authorList>
    </citation>
    <scope>NUCLEOTIDE SEQUENCE</scope>
</reference>
<comment type="subunit">
    <text evidence="15">Component of the Smc5-Smc6 complex.</text>
</comment>
<feature type="region of interest" description="Disordered" evidence="16">
    <location>
        <begin position="284"/>
        <end position="404"/>
    </location>
</feature>
<dbReference type="Pfam" id="PF08746">
    <property type="entry name" value="zf-RING-like"/>
    <property type="match status" value="1"/>
</dbReference>
<dbReference type="EC" id="2.3.2.27" evidence="4 15"/>
<evidence type="ECO:0000256" key="5">
    <source>
        <dbReference type="ARBA" id="ARBA00019422"/>
    </source>
</evidence>
<dbReference type="Gene3D" id="3.90.1150.220">
    <property type="match status" value="1"/>
</dbReference>
<keyword evidence="10 15" id="KW-0833">Ubl conjugation pathway</keyword>
<dbReference type="PANTHER" id="PTHR20973:SF0">
    <property type="entry name" value="NON-STRUCTURAL MAINTENANCE OF CHROMOSOMES ELEMENT 1 HOMOLOG"/>
    <property type="match status" value="1"/>
</dbReference>
<keyword evidence="6 15" id="KW-0808">Transferase</keyword>
<dbReference type="PANTHER" id="PTHR20973">
    <property type="entry name" value="NON-SMC ELEMENT 1-RELATED"/>
    <property type="match status" value="1"/>
</dbReference>
<dbReference type="GO" id="GO:0000724">
    <property type="term" value="P:double-strand break repair via homologous recombination"/>
    <property type="evidence" value="ECO:0007669"/>
    <property type="project" value="TreeGrafter"/>
</dbReference>
<keyword evidence="14 15" id="KW-0539">Nucleus</keyword>
<feature type="compositionally biased region" description="Basic and acidic residues" evidence="16">
    <location>
        <begin position="47"/>
        <end position="61"/>
    </location>
</feature>
<evidence type="ECO:0000313" key="18">
    <source>
        <dbReference type="EMBL" id="CED82635.1"/>
    </source>
</evidence>
<comment type="catalytic activity">
    <reaction evidence="1 15">
        <text>S-ubiquitinyl-[E2 ubiquitin-conjugating enzyme]-L-cysteine + [acceptor protein]-L-lysine = [E2 ubiquitin-conjugating enzyme]-L-cysteine + N(6)-ubiquitinyl-[acceptor protein]-L-lysine.</text>
        <dbReference type="EC" id="2.3.2.27"/>
    </reaction>
</comment>
<keyword evidence="11 15" id="KW-0862">Zinc</keyword>
<organism evidence="18">
    <name type="scientific">Phaffia rhodozyma</name>
    <name type="common">Yeast</name>
    <name type="synonym">Xanthophyllomyces dendrorhous</name>
    <dbReference type="NCBI Taxonomy" id="264483"/>
    <lineage>
        <taxon>Eukaryota</taxon>
        <taxon>Fungi</taxon>
        <taxon>Dikarya</taxon>
        <taxon>Basidiomycota</taxon>
        <taxon>Agaricomycotina</taxon>
        <taxon>Tremellomycetes</taxon>
        <taxon>Cystofilobasidiales</taxon>
        <taxon>Mrakiaceae</taxon>
        <taxon>Phaffia</taxon>
    </lineage>
</organism>
<evidence type="ECO:0000256" key="14">
    <source>
        <dbReference type="ARBA" id="ARBA00023242"/>
    </source>
</evidence>
<dbReference type="InterPro" id="IPR011513">
    <property type="entry name" value="Nse1"/>
</dbReference>
<feature type="compositionally biased region" description="Acidic residues" evidence="16">
    <location>
        <begin position="330"/>
        <end position="351"/>
    </location>
</feature>
<evidence type="ECO:0000256" key="7">
    <source>
        <dbReference type="ARBA" id="ARBA00022723"/>
    </source>
</evidence>
<sequence>MAHGHTHKLFLQSVFSQPSVPLKKAVSLYERCAQAAYSQSEAGLAQNDKDRNDPPPDRADDGWPAFKGQINDLLEPLRFLLDEQVHQATGEKWVFLLNIEADPLAQIATNYTPGEIVYLKLIIEAIIEAPSYSFSISPLAASRLLSELKTTISKSAGEKLLDRFCGSTPGGGWLQLVNNRYSLTLRAVTELDHYLRDTYSMDDGENEDSALVILDCKLCRKLVTKGKICPSCSPTSHSLSALHNHCVRRVISKTNPKCPNSECQIVWKDGMEWLEVGDEVVVPESSSAGKRRARPSQSQGQSQLFTPRDAQSRNQTATQTQGGKRRSRDEDEDEEEEEEEEEEGSEEEDDTPPTSKRQKQFLDDAASSTTEEIKTKNGRPRAGRGVVYSEDEDGDDDDDDDEED</sequence>
<evidence type="ECO:0000256" key="16">
    <source>
        <dbReference type="SAM" id="MobiDB-lite"/>
    </source>
</evidence>
<evidence type="ECO:0000256" key="11">
    <source>
        <dbReference type="ARBA" id="ARBA00022833"/>
    </source>
</evidence>
<dbReference type="Gene3D" id="3.30.40.10">
    <property type="entry name" value="Zinc/RING finger domain, C3HC4 (zinc finger)"/>
    <property type="match status" value="1"/>
</dbReference>
<dbReference type="InterPro" id="IPR014857">
    <property type="entry name" value="Nse1_RING_C4HC3-type"/>
</dbReference>
<evidence type="ECO:0000256" key="10">
    <source>
        <dbReference type="ARBA" id="ARBA00022786"/>
    </source>
</evidence>
<keyword evidence="12 15" id="KW-0233">DNA recombination</keyword>
<dbReference type="Pfam" id="PF07574">
    <property type="entry name" value="SMC_Nse1"/>
    <property type="match status" value="1"/>
</dbReference>
<keyword evidence="13 15" id="KW-0234">DNA repair</keyword>
<dbReference type="EMBL" id="LN483124">
    <property type="protein sequence ID" value="CED82635.1"/>
    <property type="molecule type" value="Genomic_DNA"/>
</dbReference>
<keyword evidence="9 15" id="KW-0863">Zinc-finger</keyword>
<dbReference type="InterPro" id="IPR036388">
    <property type="entry name" value="WH-like_DNA-bd_sf"/>
</dbReference>
<evidence type="ECO:0000256" key="15">
    <source>
        <dbReference type="RuleBase" id="RU368018"/>
    </source>
</evidence>
<evidence type="ECO:0000256" key="4">
    <source>
        <dbReference type="ARBA" id="ARBA00012483"/>
    </source>
</evidence>
<evidence type="ECO:0000256" key="2">
    <source>
        <dbReference type="ARBA" id="ARBA00004123"/>
    </source>
</evidence>
<evidence type="ECO:0000256" key="8">
    <source>
        <dbReference type="ARBA" id="ARBA00022763"/>
    </source>
</evidence>
<dbReference type="GO" id="GO:0030915">
    <property type="term" value="C:Smc5-Smc6 complex"/>
    <property type="evidence" value="ECO:0007669"/>
    <property type="project" value="UniProtKB-UniRule"/>
</dbReference>
<dbReference type="GO" id="GO:0005634">
    <property type="term" value="C:nucleus"/>
    <property type="evidence" value="ECO:0007669"/>
    <property type="project" value="UniProtKB-SubCell"/>
</dbReference>
<evidence type="ECO:0000256" key="12">
    <source>
        <dbReference type="ARBA" id="ARBA00023172"/>
    </source>
</evidence>
<dbReference type="AlphaFoldDB" id="A0A0F7SQ56"/>
<feature type="compositionally biased region" description="Polar residues" evidence="16">
    <location>
        <begin position="295"/>
        <end position="305"/>
    </location>
</feature>
<comment type="similarity">
    <text evidence="3 15">Belongs to the NSE1 family.</text>
</comment>
<dbReference type="GO" id="GO:0008270">
    <property type="term" value="F:zinc ion binding"/>
    <property type="evidence" value="ECO:0007669"/>
    <property type="project" value="UniProtKB-KW"/>
</dbReference>
<evidence type="ECO:0000256" key="3">
    <source>
        <dbReference type="ARBA" id="ARBA00010258"/>
    </source>
</evidence>
<comment type="function">
    <text evidence="15">Acts in a DNA repair pathway for removal of UV-induced DNA damage that is distinct from classical nucleotide excision repair and in repair of ionizing radiation damage. Functions in homologous recombination repair of DNA double strand breaks and in recovery of stalled replication forks.</text>
</comment>
<feature type="domain" description="Non-structural maintenance of chromosomes element 1 RING C4HC3-type" evidence="17">
    <location>
        <begin position="216"/>
        <end position="260"/>
    </location>
</feature>
<feature type="compositionally biased region" description="Polar residues" evidence="16">
    <location>
        <begin position="312"/>
        <end position="322"/>
    </location>
</feature>